<dbReference type="EMBL" id="JABANM010002947">
    <property type="protein sequence ID" value="KAF4751716.1"/>
    <property type="molecule type" value="Genomic_DNA"/>
</dbReference>
<evidence type="ECO:0000313" key="3">
    <source>
        <dbReference type="EMBL" id="KAF4751716.1"/>
    </source>
</evidence>
<dbReference type="EMBL" id="JABANO010022348">
    <property type="protein sequence ID" value="KAF4725319.1"/>
    <property type="molecule type" value="Genomic_DNA"/>
</dbReference>
<protein>
    <submittedName>
        <fullName evidence="3">Uncharacterized protein</fullName>
    </submittedName>
</protein>
<feature type="compositionally biased region" description="Basic and acidic residues" evidence="1">
    <location>
        <begin position="113"/>
        <end position="122"/>
    </location>
</feature>
<keyword evidence="4" id="KW-1185">Reference proteome</keyword>
<accession>A0A7J6U4L7</accession>
<dbReference type="AlphaFoldDB" id="A0A7J6U4L7"/>
<gene>
    <name evidence="3" type="ORF">FOZ62_006875</name>
    <name evidence="2" type="ORF">FOZ63_007595</name>
</gene>
<name>A0A7J6U4L7_PEROL</name>
<proteinExistence type="predicted"/>
<dbReference type="Proteomes" id="UP000553632">
    <property type="component" value="Unassembled WGS sequence"/>
</dbReference>
<evidence type="ECO:0000313" key="2">
    <source>
        <dbReference type="EMBL" id="KAF4725319.1"/>
    </source>
</evidence>
<dbReference type="Proteomes" id="UP000574390">
    <property type="component" value="Unassembled WGS sequence"/>
</dbReference>
<feature type="non-terminal residue" evidence="3">
    <location>
        <position position="184"/>
    </location>
</feature>
<sequence length="184" mass="20628">EPTRCLGRLRLQRNDAVQPDLVLAFSEIRDALECGKWKIVVKAHKQSIRLQCTGGAGHTREGSCSFLALSVCNFEYGHMSLPEAVDGKGSGQKESKVKPPSTTGRKKNRSRARREVSKRMHEDKVQLQQALDDMEVEVIRLRTVDNEVEKLRAVVEAKETEIDRSAFLCLKQMVMNGVPLVKVA</sequence>
<evidence type="ECO:0000256" key="1">
    <source>
        <dbReference type="SAM" id="MobiDB-lite"/>
    </source>
</evidence>
<comment type="caution">
    <text evidence="3">The sequence shown here is derived from an EMBL/GenBank/DDBJ whole genome shotgun (WGS) entry which is preliminary data.</text>
</comment>
<evidence type="ECO:0000313" key="5">
    <source>
        <dbReference type="Proteomes" id="UP000574390"/>
    </source>
</evidence>
<evidence type="ECO:0000313" key="4">
    <source>
        <dbReference type="Proteomes" id="UP000553632"/>
    </source>
</evidence>
<reference evidence="4 5" key="1">
    <citation type="submission" date="2020-04" db="EMBL/GenBank/DDBJ databases">
        <title>Perkinsus olseni comparative genomics.</title>
        <authorList>
            <person name="Bogema D.R."/>
        </authorList>
    </citation>
    <scope>NUCLEOTIDE SEQUENCE [LARGE SCALE GENOMIC DNA]</scope>
    <source>
        <strain evidence="3">ATCC PRA-205</strain>
        <strain evidence="2 4">ATCC PRA-207</strain>
    </source>
</reference>
<feature type="region of interest" description="Disordered" evidence="1">
    <location>
        <begin position="83"/>
        <end position="122"/>
    </location>
</feature>
<organism evidence="3 5">
    <name type="scientific">Perkinsus olseni</name>
    <name type="common">Perkinsus atlanticus</name>
    <dbReference type="NCBI Taxonomy" id="32597"/>
    <lineage>
        <taxon>Eukaryota</taxon>
        <taxon>Sar</taxon>
        <taxon>Alveolata</taxon>
        <taxon>Perkinsozoa</taxon>
        <taxon>Perkinsea</taxon>
        <taxon>Perkinsida</taxon>
        <taxon>Perkinsidae</taxon>
        <taxon>Perkinsus</taxon>
    </lineage>
</organism>